<evidence type="ECO:0000313" key="10">
    <source>
        <dbReference type="EMBL" id="SEM88857.1"/>
    </source>
</evidence>
<dbReference type="Pfam" id="PF13193">
    <property type="entry name" value="AMP-binding_C"/>
    <property type="match status" value="1"/>
</dbReference>
<feature type="domain" description="AMP-dependent synthetase/ligase" evidence="7">
    <location>
        <begin position="101"/>
        <end position="482"/>
    </location>
</feature>
<dbReference type="Proteomes" id="UP000199695">
    <property type="component" value="Unassembled WGS sequence"/>
</dbReference>
<dbReference type="PANTHER" id="PTHR24095:SF14">
    <property type="entry name" value="ACETYL-COENZYME A SYNTHETASE 1"/>
    <property type="match status" value="1"/>
</dbReference>
<dbReference type="AlphaFoldDB" id="A0A1H8C460"/>
<dbReference type="PANTHER" id="PTHR24095">
    <property type="entry name" value="ACETYL-COENZYME A SYNTHETASE"/>
    <property type="match status" value="1"/>
</dbReference>
<evidence type="ECO:0000256" key="3">
    <source>
        <dbReference type="ARBA" id="ARBA00022598"/>
    </source>
</evidence>
<evidence type="ECO:0000256" key="5">
    <source>
        <dbReference type="ARBA" id="ARBA00022840"/>
    </source>
</evidence>
<reference evidence="10 11" key="1">
    <citation type="submission" date="2016-10" db="EMBL/GenBank/DDBJ databases">
        <authorList>
            <person name="de Groot N.N."/>
        </authorList>
    </citation>
    <scope>NUCLEOTIDE SEQUENCE [LARGE SCALE GENOMIC DNA]</scope>
    <source>
        <strain evidence="10 11">DSM 46701</strain>
    </source>
</reference>
<dbReference type="Gene3D" id="3.30.300.30">
    <property type="match status" value="1"/>
</dbReference>
<evidence type="ECO:0000256" key="1">
    <source>
        <dbReference type="ARBA" id="ARBA00006432"/>
    </source>
</evidence>
<dbReference type="InterPro" id="IPR042099">
    <property type="entry name" value="ANL_N_sf"/>
</dbReference>
<name>A0A1H8C460_9BACL</name>
<dbReference type="SUPFAM" id="SSF56801">
    <property type="entry name" value="Acetyl-CoA synthetase-like"/>
    <property type="match status" value="1"/>
</dbReference>
<dbReference type="EMBL" id="FOCQ01000003">
    <property type="protein sequence ID" value="SEM88857.1"/>
    <property type="molecule type" value="Genomic_DNA"/>
</dbReference>
<evidence type="ECO:0000313" key="11">
    <source>
        <dbReference type="Proteomes" id="UP000199695"/>
    </source>
</evidence>
<dbReference type="NCBIfam" id="NF001208">
    <property type="entry name" value="PRK00174.1"/>
    <property type="match status" value="1"/>
</dbReference>
<sequence length="651" mass="73159">MAMNQPVWVPDREQMENTRLYRFMQKLGYSDYDLFYEQSIRNIAWLWDEAVKDLGLEWIQPYRQVLDLSDGIAWARWFKDGKINISANCLDRFVADPASRHRLALIWEGDDGEVKKYTYRDLWSEVNRFARGLTQLGVKAGDRVAIYLPMIAENVIAMLAVARIGAIFTPCFSGYGAEAVATRIQHCEAKILITADGFLRRGKVIAMKEEADRAADLSPTVEKVIVVRRLGRRDSTWNPDRDVEWDSLITNMKTLTPHVTDAADPFMIIYTSGTTGKPKGTVHVHSGFPVKAAFDAAYGFDVGPGDILFWVTDMGWMMGPWMVFGSLLTGSTMLLFEGTPDYPNPDRIWEVVAKYGVSHLGISPTLIRALMKYGDAWISRHDLSSLRVFGSTGEPWNPDPWNWLFEKVGKKRVPIFNYSGGTEISGGILGNHFLKPLVPCGFTGPLPGMDADVLDEEGNPVRGRVGELVLRQPWVGMTSGFWQDAKRYEATYWSRWPNIWVHGDWVKIDEDGYWFITGRSDDTLKIAGKRLGPAEMESVLVEHPAVSEAATVGVPDPEKGEVPICFVVLKPGSDQGTSLNEELKQFVSDRMGKAFKPIHVYIIDELPKTRNGKILRRVIKAAYLGENPGDLSSLENVRAIEAIQKLAMKKS</sequence>
<dbReference type="InterPro" id="IPR020845">
    <property type="entry name" value="AMP-binding_CS"/>
</dbReference>
<evidence type="ECO:0000256" key="6">
    <source>
        <dbReference type="ARBA" id="ARBA00022990"/>
    </source>
</evidence>
<keyword evidence="5" id="KW-0067">ATP-binding</keyword>
<evidence type="ECO:0000256" key="4">
    <source>
        <dbReference type="ARBA" id="ARBA00022741"/>
    </source>
</evidence>
<gene>
    <name evidence="10" type="ORF">SAMN05444955_10316</name>
</gene>
<dbReference type="InterPro" id="IPR025110">
    <property type="entry name" value="AMP-bd_C"/>
</dbReference>
<dbReference type="STRING" id="1173111.SAMN05444955_10316"/>
<accession>A0A1H8C460</accession>
<dbReference type="GO" id="GO:0003987">
    <property type="term" value="F:acetate-CoA ligase activity"/>
    <property type="evidence" value="ECO:0007669"/>
    <property type="project" value="UniProtKB-EC"/>
</dbReference>
<dbReference type="InterPro" id="IPR032387">
    <property type="entry name" value="ACAS_N"/>
</dbReference>
<keyword evidence="3" id="KW-0436">Ligase</keyword>
<dbReference type="Gene3D" id="3.40.50.12780">
    <property type="entry name" value="N-terminal domain of ligase-like"/>
    <property type="match status" value="1"/>
</dbReference>
<protein>
    <recommendedName>
        <fullName evidence="2">acetate--CoA ligase</fullName>
        <ecNumber evidence="2">6.2.1.1</ecNumber>
    </recommendedName>
</protein>
<keyword evidence="11" id="KW-1185">Reference proteome</keyword>
<feature type="domain" description="AMP-binding enzyme C-terminal" evidence="8">
    <location>
        <begin position="535"/>
        <end position="613"/>
    </location>
</feature>
<comment type="similarity">
    <text evidence="1">Belongs to the ATP-dependent AMP-binding enzyme family.</text>
</comment>
<evidence type="ECO:0000259" key="8">
    <source>
        <dbReference type="Pfam" id="PF13193"/>
    </source>
</evidence>
<keyword evidence="6" id="KW-0007">Acetylation</keyword>
<dbReference type="Pfam" id="PF16177">
    <property type="entry name" value="ACAS_N"/>
    <property type="match status" value="1"/>
</dbReference>
<keyword evidence="4" id="KW-0547">Nucleotide-binding</keyword>
<organism evidence="10 11">
    <name type="scientific">Lihuaxuella thermophila</name>
    <dbReference type="NCBI Taxonomy" id="1173111"/>
    <lineage>
        <taxon>Bacteria</taxon>
        <taxon>Bacillati</taxon>
        <taxon>Bacillota</taxon>
        <taxon>Bacilli</taxon>
        <taxon>Bacillales</taxon>
        <taxon>Thermoactinomycetaceae</taxon>
        <taxon>Lihuaxuella</taxon>
    </lineage>
</organism>
<evidence type="ECO:0000259" key="7">
    <source>
        <dbReference type="Pfam" id="PF00501"/>
    </source>
</evidence>
<feature type="domain" description="Acetyl-coenzyme A synthetase N-terminal" evidence="9">
    <location>
        <begin position="32"/>
        <end position="89"/>
    </location>
</feature>
<proteinExistence type="inferred from homology"/>
<evidence type="ECO:0000259" key="9">
    <source>
        <dbReference type="Pfam" id="PF16177"/>
    </source>
</evidence>
<dbReference type="Pfam" id="PF00501">
    <property type="entry name" value="AMP-binding"/>
    <property type="match status" value="1"/>
</dbReference>
<dbReference type="GO" id="GO:0005524">
    <property type="term" value="F:ATP binding"/>
    <property type="evidence" value="ECO:0007669"/>
    <property type="project" value="UniProtKB-KW"/>
</dbReference>
<dbReference type="PROSITE" id="PS00455">
    <property type="entry name" value="AMP_BINDING"/>
    <property type="match status" value="1"/>
</dbReference>
<dbReference type="GO" id="GO:0006085">
    <property type="term" value="P:acetyl-CoA biosynthetic process"/>
    <property type="evidence" value="ECO:0007669"/>
    <property type="project" value="TreeGrafter"/>
</dbReference>
<dbReference type="InterPro" id="IPR045851">
    <property type="entry name" value="AMP-bd_C_sf"/>
</dbReference>
<dbReference type="InterPro" id="IPR000873">
    <property type="entry name" value="AMP-dep_synth/lig_dom"/>
</dbReference>
<evidence type="ECO:0000256" key="2">
    <source>
        <dbReference type="ARBA" id="ARBA00013275"/>
    </source>
</evidence>
<dbReference type="EC" id="6.2.1.1" evidence="2"/>